<evidence type="ECO:0000256" key="1">
    <source>
        <dbReference type="SAM" id="Phobius"/>
    </source>
</evidence>
<keyword evidence="4" id="KW-1185">Reference proteome</keyword>
<organism evidence="3 4">
    <name type="scientific">Pedobacter chinensis</name>
    <dbReference type="NCBI Taxonomy" id="2282421"/>
    <lineage>
        <taxon>Bacteria</taxon>
        <taxon>Pseudomonadati</taxon>
        <taxon>Bacteroidota</taxon>
        <taxon>Sphingobacteriia</taxon>
        <taxon>Sphingobacteriales</taxon>
        <taxon>Sphingobacteriaceae</taxon>
        <taxon>Pedobacter</taxon>
    </lineage>
</organism>
<dbReference type="AlphaFoldDB" id="A0A369PTF7"/>
<feature type="domain" description="Spore protein YkvP/CgeB glycosyl transferase-like" evidence="2">
    <location>
        <begin position="235"/>
        <end position="345"/>
    </location>
</feature>
<protein>
    <submittedName>
        <fullName evidence="3">Glycosyltransferase family 1 protein</fullName>
    </submittedName>
</protein>
<dbReference type="Proteomes" id="UP000253961">
    <property type="component" value="Unassembled WGS sequence"/>
</dbReference>
<evidence type="ECO:0000313" key="4">
    <source>
        <dbReference type="Proteomes" id="UP000253961"/>
    </source>
</evidence>
<name>A0A369PTF7_9SPHI</name>
<feature type="transmembrane region" description="Helical" evidence="1">
    <location>
        <begin position="6"/>
        <end position="27"/>
    </location>
</feature>
<evidence type="ECO:0000313" key="3">
    <source>
        <dbReference type="EMBL" id="RDC54257.1"/>
    </source>
</evidence>
<dbReference type="InterPro" id="IPR055259">
    <property type="entry name" value="YkvP/CgeB_Glyco_trans-like"/>
</dbReference>
<keyword evidence="1" id="KW-1133">Transmembrane helix</keyword>
<proteinExistence type="predicted"/>
<dbReference type="Pfam" id="PF13524">
    <property type="entry name" value="Glyco_trans_1_2"/>
    <property type="match status" value="1"/>
</dbReference>
<keyword evidence="1" id="KW-0812">Transmembrane</keyword>
<comment type="caution">
    <text evidence="3">The sequence shown here is derived from an EMBL/GenBank/DDBJ whole genome shotgun (WGS) entry which is preliminary data.</text>
</comment>
<keyword evidence="1" id="KW-0472">Membrane</keyword>
<dbReference type="EMBL" id="QPKV01000015">
    <property type="protein sequence ID" value="RDC54257.1"/>
    <property type="molecule type" value="Genomic_DNA"/>
</dbReference>
<evidence type="ECO:0000259" key="2">
    <source>
        <dbReference type="Pfam" id="PF13524"/>
    </source>
</evidence>
<keyword evidence="3" id="KW-0808">Transferase</keyword>
<accession>A0A369PTF7</accession>
<sequence>MNTSCLLAVMVGGNMSQIFGLVTLGRLDMRFSKIHLLESQEKAYFLDGIKELYNTIQKDNSILITRKIVTNRRIKSYLVRKLVSVPCLFGLKFRLWNNRKVNFAALISGDFSVLIPHAFYSQLNFVYMHDVWPRFQYWIFPLLDLFNIRHVFFSSKQVWADHLKKFPKSRCQSMWLPEGIDANEYSFRPYHEKKIDVLEFGRRYEKYHLLIKDRLGANSKYHVYKHKESDLLFQEKSDLVEALAGAKIVICTPSNITHPERSEYISSMTLRYLQAMASKCLIVGITPLDMQELFDYQTIVEIDMENAAEQLLEVLSNYDSYFPLIERNYLEVRKNHQWINRWDIIKQKIEEVK</sequence>
<gene>
    <name evidence="3" type="ORF">DU508_22485</name>
</gene>
<dbReference type="SUPFAM" id="SSF53756">
    <property type="entry name" value="UDP-Glycosyltransferase/glycogen phosphorylase"/>
    <property type="match status" value="1"/>
</dbReference>
<dbReference type="GO" id="GO:0016740">
    <property type="term" value="F:transferase activity"/>
    <property type="evidence" value="ECO:0007669"/>
    <property type="project" value="UniProtKB-KW"/>
</dbReference>
<reference evidence="3 4" key="1">
    <citation type="submission" date="2018-07" db="EMBL/GenBank/DDBJ databases">
        <title>Pedobacter sp. nov., isolated from soil.</title>
        <authorList>
            <person name="Zhou L.Y."/>
            <person name="Du Z.J."/>
        </authorList>
    </citation>
    <scope>NUCLEOTIDE SEQUENCE [LARGE SCALE GENOMIC DNA]</scope>
    <source>
        <strain evidence="3 4">JDX94</strain>
    </source>
</reference>